<dbReference type="Pfam" id="PF09837">
    <property type="entry name" value="DUF2064"/>
    <property type="match status" value="1"/>
</dbReference>
<dbReference type="OrthoDB" id="9798250at2"/>
<dbReference type="AlphaFoldDB" id="A1ZZN8"/>
<dbReference type="RefSeq" id="WP_002705402.1">
    <property type="nucleotide sequence ID" value="NZ_AAWS01000080.1"/>
</dbReference>
<dbReference type="PANTHER" id="PTHR36529:SF1">
    <property type="entry name" value="GLYCOSYLTRANSFERASE"/>
    <property type="match status" value="1"/>
</dbReference>
<evidence type="ECO:0000313" key="2">
    <source>
        <dbReference type="Proteomes" id="UP000004095"/>
    </source>
</evidence>
<reference evidence="1 2" key="1">
    <citation type="submission" date="2007-01" db="EMBL/GenBank/DDBJ databases">
        <authorList>
            <person name="Haygood M."/>
            <person name="Podell S."/>
            <person name="Anderson C."/>
            <person name="Hopkinson B."/>
            <person name="Roe K."/>
            <person name="Barbeau K."/>
            <person name="Gaasterland T."/>
            <person name="Ferriera S."/>
            <person name="Johnson J."/>
            <person name="Kravitz S."/>
            <person name="Beeson K."/>
            <person name="Sutton G."/>
            <person name="Rogers Y.-H."/>
            <person name="Friedman R."/>
            <person name="Frazier M."/>
            <person name="Venter J.C."/>
        </authorList>
    </citation>
    <scope>NUCLEOTIDE SEQUENCE [LARGE SCALE GENOMIC DNA]</scope>
    <source>
        <strain evidence="1 2">ATCC 23134</strain>
    </source>
</reference>
<dbReference type="PANTHER" id="PTHR36529">
    <property type="entry name" value="SLL1095 PROTEIN"/>
    <property type="match status" value="1"/>
</dbReference>
<keyword evidence="2" id="KW-1185">Reference proteome</keyword>
<accession>A1ZZN8</accession>
<evidence type="ECO:0008006" key="3">
    <source>
        <dbReference type="Google" id="ProtNLM"/>
    </source>
</evidence>
<gene>
    <name evidence="1" type="ORF">M23134_00961</name>
</gene>
<dbReference type="EMBL" id="AAWS01000080">
    <property type="protein sequence ID" value="EAY24146.1"/>
    <property type="molecule type" value="Genomic_DNA"/>
</dbReference>
<name>A1ZZN8_MICM2</name>
<dbReference type="Gene3D" id="3.90.550.10">
    <property type="entry name" value="Spore Coat Polysaccharide Biosynthesis Protein SpsA, Chain A"/>
    <property type="match status" value="1"/>
</dbReference>
<comment type="caution">
    <text evidence="1">The sequence shown here is derived from an EMBL/GenBank/DDBJ whole genome shotgun (WGS) entry which is preliminary data.</text>
</comment>
<dbReference type="NCBIfam" id="TIGR04282">
    <property type="entry name" value="glyco_like_cofC"/>
    <property type="match status" value="1"/>
</dbReference>
<organism evidence="1 2">
    <name type="scientific">Microscilla marina ATCC 23134</name>
    <dbReference type="NCBI Taxonomy" id="313606"/>
    <lineage>
        <taxon>Bacteria</taxon>
        <taxon>Pseudomonadati</taxon>
        <taxon>Bacteroidota</taxon>
        <taxon>Cytophagia</taxon>
        <taxon>Cytophagales</taxon>
        <taxon>Microscillaceae</taxon>
        <taxon>Microscilla</taxon>
    </lineage>
</organism>
<dbReference type="InterPro" id="IPR018641">
    <property type="entry name" value="Trfase_1_rSAM/seldom-assoc"/>
</dbReference>
<dbReference type="eggNOG" id="COG3222">
    <property type="taxonomic scope" value="Bacteria"/>
</dbReference>
<dbReference type="SUPFAM" id="SSF53448">
    <property type="entry name" value="Nucleotide-diphospho-sugar transferases"/>
    <property type="match status" value="1"/>
</dbReference>
<proteinExistence type="predicted"/>
<protein>
    <recommendedName>
        <fullName evidence="3">Glycosyltransferase</fullName>
    </recommendedName>
</protein>
<dbReference type="Proteomes" id="UP000004095">
    <property type="component" value="Unassembled WGS sequence"/>
</dbReference>
<evidence type="ECO:0000313" key="1">
    <source>
        <dbReference type="EMBL" id="EAY24146.1"/>
    </source>
</evidence>
<dbReference type="InterPro" id="IPR029044">
    <property type="entry name" value="Nucleotide-diphossugar_trans"/>
</dbReference>
<sequence length="202" mass="22704">MPHKNLLLIFTKNPIKGKVKTRLAQSVGETKALEVYQYLLQHTRKVTQCLDADKAVFYADFVASNDEWHHHDYQKFVQQGDDLGIRMGNAFRQGFAQGYQHIVIIGSDCAQITSEIITEAFVALTTHDVAIGPAKDGGYYLLGMNQLHAEVFQNKTWSTPTVLAQTRQDFENMQATIYTLPQLSDIDTAADLQTLPPNVVDF</sequence>